<proteinExistence type="predicted"/>
<sequence length="275" mass="29348">MSGQLFVLFPSLVAPSRRSCGYPGWGQLAIPNGLIQQTETIFTRAPCATTLTARNPRSRASASHIPTGHLVLARGQVPSPPAFDRQAVGAALRPLLQELARQVVLPSARLLCIAQATNKATPAPCGPHEWVSVETGRDFTERLPGKWLHPAAFGDASDLQLTIPRRPLFHLVVGSHSPGRRLFTLALETPGDVGSPGPGPPAVSSFPRAWTCTDVHGRAWSGMVGHGRARMGTGMSAMGTDGHGRAYQTARIHTCRAQPSSVNCNFWGDVPLSHI</sequence>
<organism evidence="1 2">
    <name type="scientific">Paratrimastix pyriformis</name>
    <dbReference type="NCBI Taxonomy" id="342808"/>
    <lineage>
        <taxon>Eukaryota</taxon>
        <taxon>Metamonada</taxon>
        <taxon>Preaxostyla</taxon>
        <taxon>Paratrimastigidae</taxon>
        <taxon>Paratrimastix</taxon>
    </lineage>
</organism>
<comment type="caution">
    <text evidence="1">The sequence shown here is derived from an EMBL/GenBank/DDBJ whole genome shotgun (WGS) entry which is preliminary data.</text>
</comment>
<dbReference type="EMBL" id="JAPMOS010000005">
    <property type="protein sequence ID" value="KAJ4461909.1"/>
    <property type="molecule type" value="Genomic_DNA"/>
</dbReference>
<name>A0ABQ8US13_9EUKA</name>
<accession>A0ABQ8US13</accession>
<keyword evidence="2" id="KW-1185">Reference proteome</keyword>
<dbReference type="Proteomes" id="UP001141327">
    <property type="component" value="Unassembled WGS sequence"/>
</dbReference>
<reference evidence="1" key="1">
    <citation type="journal article" date="2022" name="bioRxiv">
        <title>Genomics of Preaxostyla Flagellates Illuminates Evolutionary Transitions and the Path Towards Mitochondrial Loss.</title>
        <authorList>
            <person name="Novak L.V.F."/>
            <person name="Treitli S.C."/>
            <person name="Pyrih J."/>
            <person name="Halakuc P."/>
            <person name="Pipaliya S.V."/>
            <person name="Vacek V."/>
            <person name="Brzon O."/>
            <person name="Soukal P."/>
            <person name="Eme L."/>
            <person name="Dacks J.B."/>
            <person name="Karnkowska A."/>
            <person name="Elias M."/>
            <person name="Hampl V."/>
        </authorList>
    </citation>
    <scope>NUCLEOTIDE SEQUENCE</scope>
    <source>
        <strain evidence="1">RCP-MX</strain>
    </source>
</reference>
<evidence type="ECO:0000313" key="2">
    <source>
        <dbReference type="Proteomes" id="UP001141327"/>
    </source>
</evidence>
<protein>
    <submittedName>
        <fullName evidence="1">Uncharacterized protein</fullName>
    </submittedName>
</protein>
<evidence type="ECO:0000313" key="1">
    <source>
        <dbReference type="EMBL" id="KAJ4461909.1"/>
    </source>
</evidence>
<gene>
    <name evidence="1" type="ORF">PAPYR_1607</name>
</gene>